<keyword evidence="11" id="KW-1185">Reference proteome</keyword>
<proteinExistence type="inferred from homology"/>
<gene>
    <name evidence="10" type="ORF">Xkoz_02154</name>
</gene>
<comment type="similarity">
    <text evidence="1 8">Belongs to the UDPGP type 2 family.</text>
</comment>
<sequence length="304" mass="34010">MTKKDNNVKKAVIPVAGLGTRMLPATKAIPKEMLPLVDKPLIQHVVNECIQSGINEIILVTHSSKNSIENHFDTSFELEAILEKRVKRQLLEEIQSICPNHVTIIQVRQGIAQGLGHAISCAKPLIGNEPFAVLLPDVILDEYETDMSKYNLSEMLSRYHDSGISQLLVKPVSMEKVLNYGIVDCRGQILQPGDSKPISRIVEKPSPEEAPSNLAIVGRYILSEKIWPLLDEIKPDTNDEIQLTDAIAALIEKEAVYAYYLHGKSYDCGGKLGYMQAFVEYGMKHKELGMIFTNWITSIQRESK</sequence>
<comment type="caution">
    <text evidence="10">The sequence shown here is derived from an EMBL/GenBank/DDBJ whole genome shotgun (WGS) entry which is preliminary data.</text>
</comment>
<dbReference type="InterPro" id="IPR029044">
    <property type="entry name" value="Nucleotide-diphossugar_trans"/>
</dbReference>
<evidence type="ECO:0000256" key="1">
    <source>
        <dbReference type="ARBA" id="ARBA00006890"/>
    </source>
</evidence>
<dbReference type="Gene3D" id="3.90.550.10">
    <property type="entry name" value="Spore Coat Polysaccharide Biosynthesis Protein SpsA, Chain A"/>
    <property type="match status" value="1"/>
</dbReference>
<reference evidence="10 11" key="1">
    <citation type="journal article" date="2017" name="Nat. Microbiol.">
        <title>Natural product diversity associated with the nematode symbionts Photorhabdus and Xenorhabdus.</title>
        <authorList>
            <person name="Tobias N.J."/>
            <person name="Wolff H."/>
            <person name="Djahanschiri B."/>
            <person name="Grundmann F."/>
            <person name="Kronenwerth M."/>
            <person name="Shi Y.M."/>
            <person name="Simonyi S."/>
            <person name="Grun P."/>
            <person name="Shapiro-Ilan D."/>
            <person name="Pidot S.J."/>
            <person name="Stinear T.P."/>
            <person name="Ebersberger I."/>
            <person name="Bode H.B."/>
        </authorList>
    </citation>
    <scope>NUCLEOTIDE SEQUENCE [LARGE SCALE GENOMIC DNA]</scope>
    <source>
        <strain evidence="10 11">DSM 17907</strain>
    </source>
</reference>
<dbReference type="Pfam" id="PF00483">
    <property type="entry name" value="NTP_transferase"/>
    <property type="match status" value="1"/>
</dbReference>
<evidence type="ECO:0000256" key="8">
    <source>
        <dbReference type="RuleBase" id="RU361259"/>
    </source>
</evidence>
<evidence type="ECO:0000256" key="2">
    <source>
        <dbReference type="ARBA" id="ARBA00012415"/>
    </source>
</evidence>
<evidence type="ECO:0000256" key="4">
    <source>
        <dbReference type="ARBA" id="ARBA00022679"/>
    </source>
</evidence>
<keyword evidence="5 8" id="KW-0548">Nucleotidyltransferase</keyword>
<evidence type="ECO:0000259" key="9">
    <source>
        <dbReference type="Pfam" id="PF00483"/>
    </source>
</evidence>
<dbReference type="EMBL" id="NJCX01000013">
    <property type="protein sequence ID" value="PHM73263.1"/>
    <property type="molecule type" value="Genomic_DNA"/>
</dbReference>
<dbReference type="GO" id="GO:0006011">
    <property type="term" value="P:UDP-alpha-D-glucose metabolic process"/>
    <property type="evidence" value="ECO:0007669"/>
    <property type="project" value="InterPro"/>
</dbReference>
<comment type="function">
    <text evidence="6">May play a role in stationary phase survival.</text>
</comment>
<dbReference type="RefSeq" id="WP_099142148.1">
    <property type="nucleotide sequence ID" value="NZ_CAWNOR010000035.1"/>
</dbReference>
<dbReference type="InterPro" id="IPR005771">
    <property type="entry name" value="GalU_uridylyltTrfase_bac/arc"/>
</dbReference>
<keyword evidence="4 8" id="KW-0808">Transferase</keyword>
<dbReference type="CDD" id="cd02541">
    <property type="entry name" value="UGPase_prokaryotic"/>
    <property type="match status" value="1"/>
</dbReference>
<accession>A0A2D0LC95</accession>
<evidence type="ECO:0000313" key="11">
    <source>
        <dbReference type="Proteomes" id="UP000221101"/>
    </source>
</evidence>
<feature type="domain" description="Nucleotidyl transferase" evidence="9">
    <location>
        <begin position="10"/>
        <end position="279"/>
    </location>
</feature>
<dbReference type="GO" id="GO:0003983">
    <property type="term" value="F:UTP:glucose-1-phosphate uridylyltransferase activity"/>
    <property type="evidence" value="ECO:0007669"/>
    <property type="project" value="UniProtKB-EC"/>
</dbReference>
<dbReference type="OrthoDB" id="9803306at2"/>
<dbReference type="NCBIfam" id="TIGR01099">
    <property type="entry name" value="galU"/>
    <property type="match status" value="1"/>
</dbReference>
<protein>
    <recommendedName>
        <fullName evidence="3 8">UTP--glucose-1-phosphate uridylyltransferase</fullName>
        <ecNumber evidence="2 8">2.7.7.9</ecNumber>
    </recommendedName>
    <alternativeName>
        <fullName evidence="8">UDP-glucose pyrophosphorylase</fullName>
    </alternativeName>
</protein>
<dbReference type="AlphaFoldDB" id="A0A2D0LC95"/>
<evidence type="ECO:0000256" key="6">
    <source>
        <dbReference type="ARBA" id="ARBA00037294"/>
    </source>
</evidence>
<dbReference type="EC" id="2.7.7.9" evidence="2 8"/>
<dbReference type="PANTHER" id="PTHR43197:SF1">
    <property type="entry name" value="UTP--GLUCOSE-1-PHOSPHATE URIDYLYLTRANSFERASE"/>
    <property type="match status" value="1"/>
</dbReference>
<evidence type="ECO:0000256" key="5">
    <source>
        <dbReference type="ARBA" id="ARBA00022695"/>
    </source>
</evidence>
<dbReference type="Proteomes" id="UP000221101">
    <property type="component" value="Unassembled WGS sequence"/>
</dbReference>
<evidence type="ECO:0000313" key="10">
    <source>
        <dbReference type="EMBL" id="PHM73263.1"/>
    </source>
</evidence>
<name>A0A2D0LC95_9GAMM</name>
<dbReference type="SUPFAM" id="SSF53448">
    <property type="entry name" value="Nucleotide-diphospho-sugar transferases"/>
    <property type="match status" value="1"/>
</dbReference>
<dbReference type="InterPro" id="IPR005835">
    <property type="entry name" value="NTP_transferase_dom"/>
</dbReference>
<dbReference type="PANTHER" id="PTHR43197">
    <property type="entry name" value="UTP--GLUCOSE-1-PHOSPHATE URIDYLYLTRANSFERASE"/>
    <property type="match status" value="1"/>
</dbReference>
<organism evidence="10 11">
    <name type="scientific">Xenorhabdus kozodoii</name>
    <dbReference type="NCBI Taxonomy" id="351676"/>
    <lineage>
        <taxon>Bacteria</taxon>
        <taxon>Pseudomonadati</taxon>
        <taxon>Pseudomonadota</taxon>
        <taxon>Gammaproteobacteria</taxon>
        <taxon>Enterobacterales</taxon>
        <taxon>Morganellaceae</taxon>
        <taxon>Xenorhabdus</taxon>
    </lineage>
</organism>
<comment type="catalytic activity">
    <reaction evidence="7 8">
        <text>alpha-D-glucose 1-phosphate + UTP + H(+) = UDP-alpha-D-glucose + diphosphate</text>
        <dbReference type="Rhea" id="RHEA:19889"/>
        <dbReference type="ChEBI" id="CHEBI:15378"/>
        <dbReference type="ChEBI" id="CHEBI:33019"/>
        <dbReference type="ChEBI" id="CHEBI:46398"/>
        <dbReference type="ChEBI" id="CHEBI:58601"/>
        <dbReference type="ChEBI" id="CHEBI:58885"/>
        <dbReference type="EC" id="2.7.7.9"/>
    </reaction>
</comment>
<evidence type="ECO:0000256" key="7">
    <source>
        <dbReference type="ARBA" id="ARBA00048128"/>
    </source>
</evidence>
<evidence type="ECO:0000256" key="3">
    <source>
        <dbReference type="ARBA" id="ARBA00019048"/>
    </source>
</evidence>